<proteinExistence type="predicted"/>
<comment type="caution">
    <text evidence="1">The sequence shown here is derived from an EMBL/GenBank/DDBJ whole genome shotgun (WGS) entry which is preliminary data.</text>
</comment>
<accession>A0ACC1CCM5</accession>
<protein>
    <submittedName>
        <fullName evidence="1">Uncharacterized protein</fullName>
    </submittedName>
</protein>
<organism evidence="1 2">
    <name type="scientific">Pistacia atlantica</name>
    <dbReference type="NCBI Taxonomy" id="434234"/>
    <lineage>
        <taxon>Eukaryota</taxon>
        <taxon>Viridiplantae</taxon>
        <taxon>Streptophyta</taxon>
        <taxon>Embryophyta</taxon>
        <taxon>Tracheophyta</taxon>
        <taxon>Spermatophyta</taxon>
        <taxon>Magnoliopsida</taxon>
        <taxon>eudicotyledons</taxon>
        <taxon>Gunneridae</taxon>
        <taxon>Pentapetalae</taxon>
        <taxon>rosids</taxon>
        <taxon>malvids</taxon>
        <taxon>Sapindales</taxon>
        <taxon>Anacardiaceae</taxon>
        <taxon>Pistacia</taxon>
    </lineage>
</organism>
<gene>
    <name evidence="1" type="ORF">Patl1_00246</name>
</gene>
<evidence type="ECO:0000313" key="2">
    <source>
        <dbReference type="Proteomes" id="UP001164250"/>
    </source>
</evidence>
<sequence length="659" mass="73116">METRQEDTGTTLVANDLKICLRYIHIMQLRFEDFKPDHLRYIGVAEVNNCKNSLPLWLVEANRSNSMDDMDKERLGDAYTKDGSLNCHGKPAMKGKTGGWRCGTLLLVNQGLANLAFAGVEVNMVLFSKSVLRQTNAEAANTFSRWMGTLYLSSLMGAFLSDSCLGRYLTCVTFQLVSVTGLLALSLLTHSFLLKPHGCGHIGSLCDPHSPAQVAMFYIFIYFIAIGNGAPEPALAVFGADQFDEEDPRERKSKSSFYSYFYVALNLGCLFSETVLVYLETMGHWVLGFWICAGCGIFGFTLLVSGTLRYRHFKPSGNPFSRFSQVIVASLRKISLQVPFNGEGLYEVHERETETNGLRRISHTNDFKFLDRAAIMTQTDMILKTTNAGQTPNPWRLCTVTQVEEVKSVLRLLPVWFCTIMSSMAFIQMISLFVEQGAAMKTIISNFHIPPASMTAFDIISSSAFILLYDKIIVPLYIKVTKREPKTLSELQRIGIGLAIAVLAMIMAGVVEQHRLNNASETGEETSSLSIFWQVPQYVLVGVSEAFLYVAQMEFFASQTPGGLKSLGIALSMSSTAIGSYVCSMILTVVMAITTKNGKPGWLPPNLNDGHLDRYFFLSATLTALNLGLFIVCAKRYKCISLEKRDDEGSQMPDCTLSK</sequence>
<evidence type="ECO:0000313" key="1">
    <source>
        <dbReference type="EMBL" id="KAJ0113297.1"/>
    </source>
</evidence>
<keyword evidence="2" id="KW-1185">Reference proteome</keyword>
<name>A0ACC1CCM5_9ROSI</name>
<dbReference type="EMBL" id="CM047897">
    <property type="protein sequence ID" value="KAJ0113297.1"/>
    <property type="molecule type" value="Genomic_DNA"/>
</dbReference>
<dbReference type="Proteomes" id="UP001164250">
    <property type="component" value="Chromosome 1"/>
</dbReference>
<reference evidence="2" key="1">
    <citation type="journal article" date="2023" name="G3 (Bethesda)">
        <title>Genome assembly and association tests identify interacting loci associated with vigor, precocity, and sex in interspecific pistachio rootstocks.</title>
        <authorList>
            <person name="Palmer W."/>
            <person name="Jacygrad E."/>
            <person name="Sagayaradj S."/>
            <person name="Cavanaugh K."/>
            <person name="Han R."/>
            <person name="Bertier L."/>
            <person name="Beede B."/>
            <person name="Kafkas S."/>
            <person name="Golino D."/>
            <person name="Preece J."/>
            <person name="Michelmore R."/>
        </authorList>
    </citation>
    <scope>NUCLEOTIDE SEQUENCE [LARGE SCALE GENOMIC DNA]</scope>
</reference>